<dbReference type="PROSITE" id="PS50807">
    <property type="entry name" value="GCM"/>
    <property type="match status" value="1"/>
</dbReference>
<name>A0A177THR6_9BASI</name>
<comment type="caution">
    <text evidence="1">The sequence shown here is derived from an EMBL/GenBank/DDBJ whole genome shotgun (WGS) entry which is preliminary data.</text>
</comment>
<evidence type="ECO:0000313" key="2">
    <source>
        <dbReference type="Proteomes" id="UP000077521"/>
    </source>
</evidence>
<dbReference type="GO" id="GO:0003677">
    <property type="term" value="F:DNA binding"/>
    <property type="evidence" value="ECO:0007669"/>
    <property type="project" value="InterPro"/>
</dbReference>
<sequence length="143" mass="15948">MWPRMERPIFVKAEGDLDHGRPSDVKDDHDLARTIGEDQGLRYNNVPEVTVLDVDDLDFWKVSWHAAHELPNSGLWEVGFHVRAYKTQLRRKMGFGVVLELMVLHGKAPASTLTSPQPAKHKVDYFAGYGGGGAEQGPSKKVA</sequence>
<accession>A0A177THR6</accession>
<evidence type="ECO:0000313" key="1">
    <source>
        <dbReference type="EMBL" id="KAE8240949.1"/>
    </source>
</evidence>
<dbReference type="AlphaFoldDB" id="A0A177THR6"/>
<dbReference type="GO" id="GO:0006355">
    <property type="term" value="P:regulation of DNA-templated transcription"/>
    <property type="evidence" value="ECO:0007669"/>
    <property type="project" value="InterPro"/>
</dbReference>
<gene>
    <name evidence="1" type="ORF">A4X13_0g7623</name>
</gene>
<reference evidence="1" key="2">
    <citation type="journal article" date="2019" name="IMA Fungus">
        <title>Genome sequencing and comparison of five Tilletia species to identify candidate genes for the detection of regulated species infecting wheat.</title>
        <authorList>
            <person name="Nguyen H.D.T."/>
            <person name="Sultana T."/>
            <person name="Kesanakurti P."/>
            <person name="Hambleton S."/>
        </authorList>
    </citation>
    <scope>NUCLEOTIDE SEQUENCE</scope>
    <source>
        <strain evidence="1">DAOMC 236416</strain>
    </source>
</reference>
<proteinExistence type="predicted"/>
<keyword evidence="2" id="KW-1185">Reference proteome</keyword>
<dbReference type="InterPro" id="IPR003902">
    <property type="entry name" value="Tscrpt_reg_GCM"/>
</dbReference>
<dbReference type="EMBL" id="LWDF02001000">
    <property type="protein sequence ID" value="KAE8240949.1"/>
    <property type="molecule type" value="Genomic_DNA"/>
</dbReference>
<reference evidence="1" key="1">
    <citation type="submission" date="2016-04" db="EMBL/GenBank/DDBJ databases">
        <authorList>
            <person name="Nguyen H.D."/>
            <person name="Samba Siva P."/>
            <person name="Cullis J."/>
            <person name="Levesque C.A."/>
            <person name="Hambleton S."/>
        </authorList>
    </citation>
    <scope>NUCLEOTIDE SEQUENCE</scope>
    <source>
        <strain evidence="1">DAOMC 236416</strain>
    </source>
</reference>
<organism evidence="1 2">
    <name type="scientific">Tilletia indica</name>
    <dbReference type="NCBI Taxonomy" id="43049"/>
    <lineage>
        <taxon>Eukaryota</taxon>
        <taxon>Fungi</taxon>
        <taxon>Dikarya</taxon>
        <taxon>Basidiomycota</taxon>
        <taxon>Ustilaginomycotina</taxon>
        <taxon>Exobasidiomycetes</taxon>
        <taxon>Tilletiales</taxon>
        <taxon>Tilletiaceae</taxon>
        <taxon>Tilletia</taxon>
    </lineage>
</organism>
<dbReference type="Proteomes" id="UP000077521">
    <property type="component" value="Unassembled WGS sequence"/>
</dbReference>
<protein>
    <submittedName>
        <fullName evidence="1">Uncharacterized protein</fullName>
    </submittedName>
</protein>